<dbReference type="KEGG" id="vg:75691681"/>
<dbReference type="RefSeq" id="YP_010359416.1">
    <property type="nucleotide sequence ID" value="NC_062773.1"/>
</dbReference>
<evidence type="ECO:0000313" key="1">
    <source>
        <dbReference type="EMBL" id="QWM89844.1"/>
    </source>
</evidence>
<accession>A0AAE7V2L1</accession>
<dbReference type="GeneID" id="75691681"/>
<sequence length="93" mass="10161">MNIFSSLRVYAGKWEVKSTREFTEEEIKAVVQAVVVPSQYGNSVQFTMVGGGLTYIPLDQNSTLGSGELVDLTKAKLVTLGKSGENDIYRVSI</sequence>
<dbReference type="EMBL" id="MZ130483">
    <property type="protein sequence ID" value="QWM89844.1"/>
    <property type="molecule type" value="Genomic_DNA"/>
</dbReference>
<keyword evidence="2" id="KW-1185">Reference proteome</keyword>
<protein>
    <submittedName>
        <fullName evidence="1">Uncharacterized protein</fullName>
    </submittedName>
</protein>
<proteinExistence type="predicted"/>
<evidence type="ECO:0000313" key="2">
    <source>
        <dbReference type="Proteomes" id="UP000827552"/>
    </source>
</evidence>
<name>A0AAE7V2L1_9CAUD</name>
<gene>
    <name evidence="1" type="primary">gp_20368</name>
</gene>
<reference evidence="1 2" key="1">
    <citation type="submission" date="2021-04" db="EMBL/GenBank/DDBJ databases">
        <authorList>
            <person name="Shkoporov A.N."/>
            <person name="Stockdale S.R."/>
            <person name="Guerin E."/>
            <person name="Ross R.P."/>
            <person name="Hill C."/>
        </authorList>
    </citation>
    <scope>NUCLEOTIDE SEQUENCE [LARGE SCALE GENOMIC DNA]</scope>
    <source>
        <strain evidence="2">cr44_1</strain>
    </source>
</reference>
<organism evidence="1 2">
    <name type="scientific">uncultured phage cr44_1</name>
    <dbReference type="NCBI Taxonomy" id="2986405"/>
    <lineage>
        <taxon>Viruses</taxon>
        <taxon>Duplodnaviria</taxon>
        <taxon>Heunggongvirae</taxon>
        <taxon>Uroviricota</taxon>
        <taxon>Caudoviricetes</taxon>
        <taxon>Crassvirales</taxon>
        <taxon>Steigviridae</taxon>
        <taxon>Asinivirinae</taxon>
        <taxon>Kahnovirus</taxon>
        <taxon>Kahnovirus copri</taxon>
    </lineage>
</organism>
<dbReference type="Proteomes" id="UP000827552">
    <property type="component" value="Segment"/>
</dbReference>